<dbReference type="KEGG" id="llh:I41_01180"/>
<feature type="region of interest" description="Disordered" evidence="1">
    <location>
        <begin position="164"/>
        <end position="200"/>
    </location>
</feature>
<organism evidence="2 3">
    <name type="scientific">Lacipirellula limnantheis</name>
    <dbReference type="NCBI Taxonomy" id="2528024"/>
    <lineage>
        <taxon>Bacteria</taxon>
        <taxon>Pseudomonadati</taxon>
        <taxon>Planctomycetota</taxon>
        <taxon>Planctomycetia</taxon>
        <taxon>Pirellulales</taxon>
        <taxon>Lacipirellulaceae</taxon>
        <taxon>Lacipirellula</taxon>
    </lineage>
</organism>
<proteinExistence type="predicted"/>
<name>A0A517TRF6_9BACT</name>
<reference evidence="2 3" key="1">
    <citation type="submission" date="2019-02" db="EMBL/GenBank/DDBJ databases">
        <title>Deep-cultivation of Planctomycetes and their phenomic and genomic characterization uncovers novel biology.</title>
        <authorList>
            <person name="Wiegand S."/>
            <person name="Jogler M."/>
            <person name="Boedeker C."/>
            <person name="Pinto D."/>
            <person name="Vollmers J."/>
            <person name="Rivas-Marin E."/>
            <person name="Kohn T."/>
            <person name="Peeters S.H."/>
            <person name="Heuer A."/>
            <person name="Rast P."/>
            <person name="Oberbeckmann S."/>
            <person name="Bunk B."/>
            <person name="Jeske O."/>
            <person name="Meyerdierks A."/>
            <person name="Storesund J.E."/>
            <person name="Kallscheuer N."/>
            <person name="Luecker S."/>
            <person name="Lage O.M."/>
            <person name="Pohl T."/>
            <person name="Merkel B.J."/>
            <person name="Hornburger P."/>
            <person name="Mueller R.-W."/>
            <person name="Bruemmer F."/>
            <person name="Labrenz M."/>
            <person name="Spormann A.M."/>
            <person name="Op den Camp H."/>
            <person name="Overmann J."/>
            <person name="Amann R."/>
            <person name="Jetten M.S.M."/>
            <person name="Mascher T."/>
            <person name="Medema M.H."/>
            <person name="Devos D.P."/>
            <person name="Kaster A.-K."/>
            <person name="Ovreas L."/>
            <person name="Rohde M."/>
            <person name="Galperin M.Y."/>
            <person name="Jogler C."/>
        </authorList>
    </citation>
    <scope>NUCLEOTIDE SEQUENCE [LARGE SCALE GENOMIC DNA]</scope>
    <source>
        <strain evidence="2 3">I41</strain>
    </source>
</reference>
<feature type="compositionally biased region" description="Low complexity" evidence="1">
    <location>
        <begin position="183"/>
        <end position="200"/>
    </location>
</feature>
<evidence type="ECO:0000313" key="2">
    <source>
        <dbReference type="EMBL" id="QDT70963.1"/>
    </source>
</evidence>
<feature type="region of interest" description="Disordered" evidence="1">
    <location>
        <begin position="246"/>
        <end position="278"/>
    </location>
</feature>
<feature type="compositionally biased region" description="Basic and acidic residues" evidence="1">
    <location>
        <begin position="253"/>
        <end position="266"/>
    </location>
</feature>
<sequence>MSEVTVCSAFCKASKIFDQADMAGLELTRKLRRESSPLASNKLKREKLQRFLVNSPPSEIAAIQNGLEQLQDSSQNPLEGFAAIAEPLKQLAGLVHNLRLTASRMELDEFLQASWRLHELGAEGRRLVSESRIDLFLALPSAPLTPHASVGAADRELRSPKLGAGDTFIPLAPEATGEASDPTTKSNAANYSSATSTSASEIKRTAAESACPAVPEATGEASDATTQINSSLCNTETSTAVRKFAGLSAESESPPRHCNWDGRDGEPSVSTGGSSPPNDFVGFTVGELAKEIRIHPDVVTDYAKKANVFQPGPKGKKYSVEHRDAILQCIANSGTDLRTKDRCRELLSSSEMRAGH</sequence>
<keyword evidence="3" id="KW-1185">Reference proteome</keyword>
<evidence type="ECO:0000313" key="3">
    <source>
        <dbReference type="Proteomes" id="UP000317909"/>
    </source>
</evidence>
<dbReference type="EMBL" id="CP036339">
    <property type="protein sequence ID" value="QDT70963.1"/>
    <property type="molecule type" value="Genomic_DNA"/>
</dbReference>
<feature type="compositionally biased region" description="Polar residues" evidence="1">
    <location>
        <begin position="268"/>
        <end position="277"/>
    </location>
</feature>
<gene>
    <name evidence="2" type="ORF">I41_01180</name>
</gene>
<dbReference type="Proteomes" id="UP000317909">
    <property type="component" value="Chromosome"/>
</dbReference>
<accession>A0A517TRF6</accession>
<dbReference type="RefSeq" id="WP_145429966.1">
    <property type="nucleotide sequence ID" value="NZ_CP036339.1"/>
</dbReference>
<dbReference type="AlphaFoldDB" id="A0A517TRF6"/>
<protein>
    <submittedName>
        <fullName evidence="2">Uncharacterized protein</fullName>
    </submittedName>
</protein>
<evidence type="ECO:0000256" key="1">
    <source>
        <dbReference type="SAM" id="MobiDB-lite"/>
    </source>
</evidence>